<comment type="caution">
    <text evidence="1">The sequence shown here is derived from an EMBL/GenBank/DDBJ whole genome shotgun (WGS) entry which is preliminary data.</text>
</comment>
<dbReference type="InterPro" id="IPR031856">
    <property type="entry name" value="YdaS_toxin-like"/>
</dbReference>
<organism evidence="1 2">
    <name type="scientific">Acetobacter pasteurianus NBRC 3188</name>
    <dbReference type="NCBI Taxonomy" id="1226663"/>
    <lineage>
        <taxon>Bacteria</taxon>
        <taxon>Pseudomonadati</taxon>
        <taxon>Pseudomonadota</taxon>
        <taxon>Alphaproteobacteria</taxon>
        <taxon>Acetobacterales</taxon>
        <taxon>Acetobacteraceae</taxon>
        <taxon>Acetobacter</taxon>
    </lineage>
</organism>
<proteinExistence type="predicted"/>
<dbReference type="Proteomes" id="UP000287300">
    <property type="component" value="Unassembled WGS sequence"/>
</dbReference>
<dbReference type="Pfam" id="PF15943">
    <property type="entry name" value="YdaS_toxin"/>
    <property type="match status" value="1"/>
</dbReference>
<accession>A0A401WUU7</accession>
<evidence type="ECO:0000313" key="2">
    <source>
        <dbReference type="Proteomes" id="UP000287300"/>
    </source>
</evidence>
<evidence type="ECO:0008006" key="3">
    <source>
        <dbReference type="Google" id="ProtNLM"/>
    </source>
</evidence>
<dbReference type="InterPro" id="IPR010982">
    <property type="entry name" value="Lambda_DNA-bd_dom_sf"/>
</dbReference>
<reference evidence="1 2" key="1">
    <citation type="submission" date="2016-06" db="EMBL/GenBank/DDBJ databases">
        <title>Acetobacter pasteurianus NBRC 3188 whole genome sequencing project.</title>
        <authorList>
            <person name="Matsutani M."/>
            <person name="Shiwa Y."/>
            <person name="Okamoto-Kainuma A."/>
            <person name="Ishikawa M."/>
            <person name="Koizumi Y."/>
            <person name="Yoshikawa H."/>
            <person name="Yakushi T."/>
            <person name="Matsushita K."/>
        </authorList>
    </citation>
    <scope>NUCLEOTIDE SEQUENCE [LARGE SCALE GENOMIC DNA]</scope>
    <source>
        <strain evidence="1 2">NBRC 3188</strain>
    </source>
</reference>
<sequence>MKDLIKAAGGVTKVAKAVNRSHSTVSLWCRVPAEHVQTVSRLSGIPVWKIRPDVFPAPISAGAVDAPENGTGEAA</sequence>
<dbReference type="SUPFAM" id="SSF47413">
    <property type="entry name" value="lambda repressor-like DNA-binding domains"/>
    <property type="match status" value="1"/>
</dbReference>
<gene>
    <name evidence="1" type="ORF">NBRC3188_1763</name>
</gene>
<name>A0A401WUU7_ACEPA</name>
<evidence type="ECO:0000313" key="1">
    <source>
        <dbReference type="EMBL" id="GCD53066.1"/>
    </source>
</evidence>
<dbReference type="GO" id="GO:0003677">
    <property type="term" value="F:DNA binding"/>
    <property type="evidence" value="ECO:0007669"/>
    <property type="project" value="InterPro"/>
</dbReference>
<dbReference type="AlphaFoldDB" id="A0A401WUU7"/>
<protein>
    <recommendedName>
        <fullName evidence="3">CI repressor</fullName>
    </recommendedName>
</protein>
<dbReference type="RefSeq" id="WP_259330897.1">
    <property type="nucleotide sequence ID" value="NZ_BDES01000049.1"/>
</dbReference>
<dbReference type="EMBL" id="BDES01000049">
    <property type="protein sequence ID" value="GCD53066.1"/>
    <property type="molecule type" value="Genomic_DNA"/>
</dbReference>
<dbReference type="Gene3D" id="1.10.260.40">
    <property type="entry name" value="lambda repressor-like DNA-binding domains"/>
    <property type="match status" value="1"/>
</dbReference>